<dbReference type="EMBL" id="JAPFFF010000006">
    <property type="protein sequence ID" value="KAK8887511.1"/>
    <property type="molecule type" value="Genomic_DNA"/>
</dbReference>
<feature type="transmembrane region" description="Helical" evidence="1">
    <location>
        <begin position="187"/>
        <end position="207"/>
    </location>
</feature>
<feature type="transmembrane region" description="Helical" evidence="1">
    <location>
        <begin position="142"/>
        <end position="166"/>
    </location>
</feature>
<accession>A0ABR2K9Q7</accession>
<keyword evidence="1" id="KW-1133">Transmembrane helix</keyword>
<keyword evidence="1" id="KW-0812">Transmembrane</keyword>
<feature type="transmembrane region" description="Helical" evidence="1">
    <location>
        <begin position="213"/>
        <end position="237"/>
    </location>
</feature>
<keyword evidence="1" id="KW-0472">Membrane</keyword>
<organism evidence="2 3">
    <name type="scientific">Tritrichomonas musculus</name>
    <dbReference type="NCBI Taxonomy" id="1915356"/>
    <lineage>
        <taxon>Eukaryota</taxon>
        <taxon>Metamonada</taxon>
        <taxon>Parabasalia</taxon>
        <taxon>Tritrichomonadida</taxon>
        <taxon>Tritrichomonadidae</taxon>
        <taxon>Tritrichomonas</taxon>
    </lineage>
</organism>
<sequence length="470" mass="53917">MGCDCRHSFVSVFLRHFFDIGCNCGSIISETFELIKTFQKISATISFRTRFSPECAEMFSWATDFADLFVSFIDTNPLNDFEIYSIYTLILPVIIMSFLFRMSMKGYYFIFAIIPVGLCLMLGTGIGFFTVNNILAITLTSISGSILIIGMIFFSCCYEVNLFCILGDLLTNNGDFHYLQSMTVDKFFYSLKIPIFLAYVLVIPIMMNREILITQYSVIIGVIAFVETVVSFGFRCYEWLDEKVIGERIVELSISIIQLLIIPSTRSFIELMQGVYKNEWRCIVSYVVLSLIYPFIIAFINVYSGNLDASQRYKEETWRQYIALADTIKQILYAILAGYDIVWACLFIDLAWAIFILITRPYRRWSDYFLECGNCFITVAANSLVLYSIYQDSKMLSIDVAIPLIAVAFVPAIVSLYVFFSHDFGRYEGYTEDDFFEIISGFSLVLAPVAWIIYGLNLPLIDKKVFKPEI</sequence>
<keyword evidence="3" id="KW-1185">Reference proteome</keyword>
<comment type="caution">
    <text evidence="2">The sequence shown here is derived from an EMBL/GenBank/DDBJ whole genome shotgun (WGS) entry which is preliminary data.</text>
</comment>
<feature type="transmembrane region" description="Helical" evidence="1">
    <location>
        <begin position="107"/>
        <end position="130"/>
    </location>
</feature>
<name>A0ABR2K9Q7_9EUKA</name>
<feature type="transmembrane region" description="Helical" evidence="1">
    <location>
        <begin position="435"/>
        <end position="454"/>
    </location>
</feature>
<feature type="transmembrane region" description="Helical" evidence="1">
    <location>
        <begin position="283"/>
        <end position="304"/>
    </location>
</feature>
<evidence type="ECO:0000313" key="2">
    <source>
        <dbReference type="EMBL" id="KAK8887511.1"/>
    </source>
</evidence>
<protein>
    <submittedName>
        <fullName evidence="2">Uncharacterized protein</fullName>
    </submittedName>
</protein>
<dbReference type="Proteomes" id="UP001470230">
    <property type="component" value="Unassembled WGS sequence"/>
</dbReference>
<feature type="transmembrane region" description="Helical" evidence="1">
    <location>
        <begin position="81"/>
        <end position="100"/>
    </location>
</feature>
<proteinExistence type="predicted"/>
<feature type="transmembrane region" description="Helical" evidence="1">
    <location>
        <begin position="331"/>
        <end position="356"/>
    </location>
</feature>
<evidence type="ECO:0000256" key="1">
    <source>
        <dbReference type="SAM" id="Phobius"/>
    </source>
</evidence>
<feature type="transmembrane region" description="Helical" evidence="1">
    <location>
        <begin position="401"/>
        <end position="420"/>
    </location>
</feature>
<feature type="transmembrane region" description="Helical" evidence="1">
    <location>
        <begin position="368"/>
        <end position="389"/>
    </location>
</feature>
<gene>
    <name evidence="2" type="ORF">M9Y10_038560</name>
</gene>
<evidence type="ECO:0000313" key="3">
    <source>
        <dbReference type="Proteomes" id="UP001470230"/>
    </source>
</evidence>
<reference evidence="2 3" key="1">
    <citation type="submission" date="2024-04" db="EMBL/GenBank/DDBJ databases">
        <title>Tritrichomonas musculus Genome.</title>
        <authorList>
            <person name="Alves-Ferreira E."/>
            <person name="Grigg M."/>
            <person name="Lorenzi H."/>
            <person name="Galac M."/>
        </authorList>
    </citation>
    <scope>NUCLEOTIDE SEQUENCE [LARGE SCALE GENOMIC DNA]</scope>
    <source>
        <strain evidence="2 3">EAF2021</strain>
    </source>
</reference>